<dbReference type="RefSeq" id="WP_047260110.1">
    <property type="nucleotide sequence ID" value="NZ_CP011546.1"/>
</dbReference>
<evidence type="ECO:0000256" key="1">
    <source>
        <dbReference type="SAM" id="Coils"/>
    </source>
</evidence>
<dbReference type="STRING" id="1072256.CUTER_08990"/>
<proteinExistence type="predicted"/>
<name>A0A0G3HGA2_9CORY</name>
<organism evidence="2 3">
    <name type="scientific">Corynebacterium uterequi</name>
    <dbReference type="NCBI Taxonomy" id="1072256"/>
    <lineage>
        <taxon>Bacteria</taxon>
        <taxon>Bacillati</taxon>
        <taxon>Actinomycetota</taxon>
        <taxon>Actinomycetes</taxon>
        <taxon>Mycobacteriales</taxon>
        <taxon>Corynebacteriaceae</taxon>
        <taxon>Corynebacterium</taxon>
    </lineage>
</organism>
<protein>
    <recommendedName>
        <fullName evidence="4">Transposase</fullName>
    </recommendedName>
</protein>
<evidence type="ECO:0000313" key="2">
    <source>
        <dbReference type="EMBL" id="AKK11775.1"/>
    </source>
</evidence>
<sequence>MYFDELEASAETKAAALRVVSAVTGVKIPTMRNWIRAVETANRNDHAATEAEKDAELTRLRKENARLKEANEILKLASAFFAQAELDRTLK</sequence>
<keyword evidence="1" id="KW-0175">Coiled coil</keyword>
<dbReference type="PATRIC" id="fig|1072256.5.peg.1776"/>
<dbReference type="EMBL" id="CP011546">
    <property type="protein sequence ID" value="AKK11775.1"/>
    <property type="molecule type" value="Genomic_DNA"/>
</dbReference>
<accession>A0A0G3HGA2</accession>
<feature type="coiled-coil region" evidence="1">
    <location>
        <begin position="48"/>
        <end position="77"/>
    </location>
</feature>
<dbReference type="Proteomes" id="UP000035548">
    <property type="component" value="Chromosome"/>
</dbReference>
<dbReference type="Gene3D" id="1.10.10.60">
    <property type="entry name" value="Homeodomain-like"/>
    <property type="match status" value="1"/>
</dbReference>
<keyword evidence="3" id="KW-1185">Reference proteome</keyword>
<dbReference type="SUPFAM" id="SSF46689">
    <property type="entry name" value="Homeodomain-like"/>
    <property type="match status" value="1"/>
</dbReference>
<reference evidence="2 3" key="1">
    <citation type="journal article" date="2015" name="Genome Announc.">
        <title>Virulence Factor Genes Detected in the Complete Genome Sequence of Corynebacterium uterequi DSM 45634, Isolated from the Uterus of a Maiden Mare.</title>
        <authorList>
            <person name="Ruckert C."/>
            <person name="Kriete M."/>
            <person name="Jaenicke S."/>
            <person name="Winkler A."/>
            <person name="Tauch A."/>
        </authorList>
    </citation>
    <scope>NUCLEOTIDE SEQUENCE [LARGE SCALE GENOMIC DNA]</scope>
    <source>
        <strain evidence="2 3">DSM 45634</strain>
    </source>
</reference>
<gene>
    <name evidence="2" type="ORF">CUTER_08990</name>
</gene>
<evidence type="ECO:0008006" key="4">
    <source>
        <dbReference type="Google" id="ProtNLM"/>
    </source>
</evidence>
<dbReference type="KEGG" id="cut:CUTER_08990"/>
<evidence type="ECO:0000313" key="3">
    <source>
        <dbReference type="Proteomes" id="UP000035548"/>
    </source>
</evidence>
<reference evidence="3" key="2">
    <citation type="submission" date="2015-05" db="EMBL/GenBank/DDBJ databases">
        <title>Complete genome sequence of Corynebacterium uterequi DSM 45634, isolated from the uterus of a maiden mare.</title>
        <authorList>
            <person name="Ruckert C."/>
            <person name="Albersmeier A."/>
            <person name="Winkler A."/>
            <person name="Tauch A."/>
        </authorList>
    </citation>
    <scope>NUCLEOTIDE SEQUENCE [LARGE SCALE GENOMIC DNA]</scope>
    <source>
        <strain evidence="3">DSM 45634</strain>
    </source>
</reference>
<dbReference type="InterPro" id="IPR009057">
    <property type="entry name" value="Homeodomain-like_sf"/>
</dbReference>
<dbReference type="AlphaFoldDB" id="A0A0G3HGA2"/>